<protein>
    <submittedName>
        <fullName evidence="2">Uncharacterized protein</fullName>
    </submittedName>
</protein>
<organism evidence="2">
    <name type="scientific">Mustela putorius furo</name>
    <name type="common">European domestic ferret</name>
    <name type="synonym">Mustela furo</name>
    <dbReference type="NCBI Taxonomy" id="9669"/>
    <lineage>
        <taxon>Eukaryota</taxon>
        <taxon>Metazoa</taxon>
        <taxon>Chordata</taxon>
        <taxon>Craniata</taxon>
        <taxon>Vertebrata</taxon>
        <taxon>Euteleostomi</taxon>
        <taxon>Mammalia</taxon>
        <taxon>Eutheria</taxon>
        <taxon>Laurasiatheria</taxon>
        <taxon>Carnivora</taxon>
        <taxon>Caniformia</taxon>
        <taxon>Musteloidea</taxon>
        <taxon>Mustelidae</taxon>
        <taxon>Mustelinae</taxon>
        <taxon>Mustela</taxon>
    </lineage>
</organism>
<dbReference type="AlphaFoldDB" id="M3XQV2"/>
<name>M3XQV2_MUSPF</name>
<feature type="region of interest" description="Disordered" evidence="1">
    <location>
        <begin position="52"/>
        <end position="96"/>
    </location>
</feature>
<sequence>AALHAPAAPGRAWEVRRGCGSGRARRWLGWKLLEPGTRGSGAQDVVGALGVNLSSGSHASRGSSRRRCSRRGPRGCRRTAAAPGPPPHDRAAASGSRAPFMPCWGPWASARAPGLSRGRGVLASDARSKWVRWQARITAVAARFSLPFDQDLAPAFPSGSE</sequence>
<proteinExistence type="predicted"/>
<evidence type="ECO:0000313" key="2">
    <source>
        <dbReference type="Ensembl" id="ENSMPUP00000001452.1"/>
    </source>
</evidence>
<dbReference type="EMBL" id="AEYP01035957">
    <property type="status" value="NOT_ANNOTATED_CDS"/>
    <property type="molecule type" value="Genomic_DNA"/>
</dbReference>
<evidence type="ECO:0000256" key="1">
    <source>
        <dbReference type="SAM" id="MobiDB-lite"/>
    </source>
</evidence>
<dbReference type="InParanoid" id="M3XQV2"/>
<reference evidence="2" key="1">
    <citation type="submission" date="2024-06" db="UniProtKB">
        <authorList>
            <consortium name="Ensembl"/>
        </authorList>
    </citation>
    <scope>IDENTIFICATION</scope>
</reference>
<dbReference type="Ensembl" id="ENSMPUT00000001483.1">
    <property type="protein sequence ID" value="ENSMPUP00000001452.1"/>
    <property type="gene ID" value="ENSMPUG00000001466.1"/>
</dbReference>
<dbReference type="HOGENOM" id="CLU_1647643_0_0_1"/>
<feature type="compositionally biased region" description="Basic residues" evidence="1">
    <location>
        <begin position="63"/>
        <end position="77"/>
    </location>
</feature>
<accession>M3XQV2</accession>